<dbReference type="EMBL" id="VSRR010000217">
    <property type="protein sequence ID" value="MPC12444.1"/>
    <property type="molecule type" value="Genomic_DNA"/>
</dbReference>
<dbReference type="AlphaFoldDB" id="A0A5B7CUR5"/>
<protein>
    <submittedName>
        <fullName evidence="3">Uncharacterized protein</fullName>
    </submittedName>
</protein>
<gene>
    <name evidence="3" type="ORF">E2C01_005141</name>
</gene>
<keyword evidence="2" id="KW-0812">Transmembrane</keyword>
<dbReference type="Proteomes" id="UP000324222">
    <property type="component" value="Unassembled WGS sequence"/>
</dbReference>
<evidence type="ECO:0000313" key="3">
    <source>
        <dbReference type="EMBL" id="MPC12444.1"/>
    </source>
</evidence>
<keyword evidence="2" id="KW-0472">Membrane</keyword>
<evidence type="ECO:0000313" key="4">
    <source>
        <dbReference type="Proteomes" id="UP000324222"/>
    </source>
</evidence>
<feature type="transmembrane region" description="Helical" evidence="2">
    <location>
        <begin position="59"/>
        <end position="79"/>
    </location>
</feature>
<organism evidence="3 4">
    <name type="scientific">Portunus trituberculatus</name>
    <name type="common">Swimming crab</name>
    <name type="synonym">Neptunus trituberculatus</name>
    <dbReference type="NCBI Taxonomy" id="210409"/>
    <lineage>
        <taxon>Eukaryota</taxon>
        <taxon>Metazoa</taxon>
        <taxon>Ecdysozoa</taxon>
        <taxon>Arthropoda</taxon>
        <taxon>Crustacea</taxon>
        <taxon>Multicrustacea</taxon>
        <taxon>Malacostraca</taxon>
        <taxon>Eumalacostraca</taxon>
        <taxon>Eucarida</taxon>
        <taxon>Decapoda</taxon>
        <taxon>Pleocyemata</taxon>
        <taxon>Brachyura</taxon>
        <taxon>Eubrachyura</taxon>
        <taxon>Portunoidea</taxon>
        <taxon>Portunidae</taxon>
        <taxon>Portuninae</taxon>
        <taxon>Portunus</taxon>
    </lineage>
</organism>
<evidence type="ECO:0000256" key="2">
    <source>
        <dbReference type="SAM" id="Phobius"/>
    </source>
</evidence>
<evidence type="ECO:0000256" key="1">
    <source>
        <dbReference type="SAM" id="MobiDB-lite"/>
    </source>
</evidence>
<comment type="caution">
    <text evidence="3">The sequence shown here is derived from an EMBL/GenBank/DDBJ whole genome shotgun (WGS) entry which is preliminary data.</text>
</comment>
<proteinExistence type="predicted"/>
<keyword evidence="4" id="KW-1185">Reference proteome</keyword>
<name>A0A5B7CUR5_PORTR</name>
<reference evidence="3 4" key="1">
    <citation type="submission" date="2019-05" db="EMBL/GenBank/DDBJ databases">
        <title>Another draft genome of Portunus trituberculatus and its Hox gene families provides insights of decapod evolution.</title>
        <authorList>
            <person name="Jeong J.-H."/>
            <person name="Song I."/>
            <person name="Kim S."/>
            <person name="Choi T."/>
            <person name="Kim D."/>
            <person name="Ryu S."/>
            <person name="Kim W."/>
        </authorList>
    </citation>
    <scope>NUCLEOTIDE SEQUENCE [LARGE SCALE GENOMIC DNA]</scope>
    <source>
        <tissue evidence="3">Muscle</tissue>
    </source>
</reference>
<feature type="region of interest" description="Disordered" evidence="1">
    <location>
        <begin position="109"/>
        <end position="144"/>
    </location>
</feature>
<sequence>MVPLTAALGKEHWSPNQQPVSGESCSFCKSCAMRRQAFQHLLISVLQVHISRLLGSTSATVVVVVVCVAVAVVGVVRGVGTAEQPQPRGNTGHMIHWYIYIHRRAPQGRGAGYSLRSSSLDSREESCTKQKNKGQMKGQIRVEQ</sequence>
<keyword evidence="2" id="KW-1133">Transmembrane helix</keyword>
<accession>A0A5B7CUR5</accession>